<comment type="subcellular location">
    <subcellularLocation>
        <location evidence="1">Nucleus</location>
    </subcellularLocation>
</comment>
<feature type="compositionally biased region" description="Acidic residues" evidence="6">
    <location>
        <begin position="356"/>
        <end position="375"/>
    </location>
</feature>
<feature type="region of interest" description="Disordered" evidence="6">
    <location>
        <begin position="1"/>
        <end position="41"/>
    </location>
</feature>
<evidence type="ECO:0000256" key="3">
    <source>
        <dbReference type="ARBA" id="ARBA00022771"/>
    </source>
</evidence>
<comment type="caution">
    <text evidence="7">The sequence shown here is derived from an EMBL/GenBank/DDBJ whole genome shotgun (WGS) entry which is preliminary data.</text>
</comment>
<sequence length="383" mass="42755">MARGNGRNKRRRRNSGSSQPTNPPASSVHSSDEDVPSTSTSAAAAAVELSKREAKIQEFNLRYDVANKTKEQVLAAQMNNWSSTVYDHFVMPPSIIVVKGDVRYKFVCAEHKGPSPPALTRARWEDSTSNLIRHVDICTPSIPPAGQAINDFAHGSTYTKASFRFLLSLWIARRHRPFKIVHDAELIQLFRMLHSKVEIPSAQTVSRDIREIFSLSREYVAKQLQDFPGRLHLGIDGWTSPNVLSFLGITVHYVVDAEMRTFILDFVKLSQNHTGKYLAEELAACLKAYGIEKKILGITGDNATNNDTLVAELELLLPNWYSMLARIRCLAHILNLIVKAILSLFAAQRRAASSDGSEDEDTELMALEDDGDDTEMFAVATQR</sequence>
<dbReference type="GO" id="GO:0005634">
    <property type="term" value="C:nucleus"/>
    <property type="evidence" value="ECO:0007669"/>
    <property type="project" value="UniProtKB-SubCell"/>
</dbReference>
<reference evidence="7 8" key="1">
    <citation type="submission" date="2019-02" db="EMBL/GenBank/DDBJ databases">
        <title>Genome sequencing of the rare red list fungi Antrodiella citrinella (Flaviporus citrinellus).</title>
        <authorList>
            <person name="Buettner E."/>
            <person name="Kellner H."/>
        </authorList>
    </citation>
    <scope>NUCLEOTIDE SEQUENCE [LARGE SCALE GENOMIC DNA]</scope>
    <source>
        <strain evidence="7 8">DSM 108506</strain>
    </source>
</reference>
<evidence type="ECO:0000313" key="7">
    <source>
        <dbReference type="EMBL" id="THH15466.1"/>
    </source>
</evidence>
<keyword evidence="5" id="KW-0539">Nucleus</keyword>
<feature type="compositionally biased region" description="Basic residues" evidence="6">
    <location>
        <begin position="1"/>
        <end position="14"/>
    </location>
</feature>
<evidence type="ECO:0000256" key="4">
    <source>
        <dbReference type="ARBA" id="ARBA00022833"/>
    </source>
</evidence>
<evidence type="ECO:0000313" key="8">
    <source>
        <dbReference type="Proteomes" id="UP000308730"/>
    </source>
</evidence>
<keyword evidence="4" id="KW-0862">Zinc</keyword>
<evidence type="ECO:0000256" key="6">
    <source>
        <dbReference type="SAM" id="MobiDB-lite"/>
    </source>
</evidence>
<keyword evidence="3" id="KW-0863">Zinc-finger</keyword>
<proteinExistence type="predicted"/>
<dbReference type="PANTHER" id="PTHR46481">
    <property type="entry name" value="ZINC FINGER BED DOMAIN-CONTAINING PROTEIN 4"/>
    <property type="match status" value="1"/>
</dbReference>
<evidence type="ECO:0000256" key="5">
    <source>
        <dbReference type="ARBA" id="ARBA00023242"/>
    </source>
</evidence>
<dbReference type="EMBL" id="SGPM01000819">
    <property type="protein sequence ID" value="THH15466.1"/>
    <property type="molecule type" value="Genomic_DNA"/>
</dbReference>
<dbReference type="InterPro" id="IPR012337">
    <property type="entry name" value="RNaseH-like_sf"/>
</dbReference>
<accession>A0A4S4LSR7</accession>
<dbReference type="SUPFAM" id="SSF53098">
    <property type="entry name" value="Ribonuclease H-like"/>
    <property type="match status" value="1"/>
</dbReference>
<dbReference type="GO" id="GO:0008270">
    <property type="term" value="F:zinc ion binding"/>
    <property type="evidence" value="ECO:0007669"/>
    <property type="project" value="UniProtKB-KW"/>
</dbReference>
<evidence type="ECO:0000256" key="2">
    <source>
        <dbReference type="ARBA" id="ARBA00022723"/>
    </source>
</evidence>
<gene>
    <name evidence="7" type="ORF">EUX98_g9461</name>
</gene>
<evidence type="ECO:0008006" key="9">
    <source>
        <dbReference type="Google" id="ProtNLM"/>
    </source>
</evidence>
<organism evidence="7 8">
    <name type="scientific">Antrodiella citrinella</name>
    <dbReference type="NCBI Taxonomy" id="2447956"/>
    <lineage>
        <taxon>Eukaryota</taxon>
        <taxon>Fungi</taxon>
        <taxon>Dikarya</taxon>
        <taxon>Basidiomycota</taxon>
        <taxon>Agaricomycotina</taxon>
        <taxon>Agaricomycetes</taxon>
        <taxon>Polyporales</taxon>
        <taxon>Steccherinaceae</taxon>
        <taxon>Antrodiella</taxon>
    </lineage>
</organism>
<dbReference type="PANTHER" id="PTHR46481:SF10">
    <property type="entry name" value="ZINC FINGER BED DOMAIN-CONTAINING PROTEIN 39"/>
    <property type="match status" value="1"/>
</dbReference>
<evidence type="ECO:0000256" key="1">
    <source>
        <dbReference type="ARBA" id="ARBA00004123"/>
    </source>
</evidence>
<name>A0A4S4LSR7_9APHY</name>
<dbReference type="AlphaFoldDB" id="A0A4S4LSR7"/>
<feature type="region of interest" description="Disordered" evidence="6">
    <location>
        <begin position="354"/>
        <end position="383"/>
    </location>
</feature>
<dbReference type="InterPro" id="IPR052035">
    <property type="entry name" value="ZnF_BED_domain_contain"/>
</dbReference>
<dbReference type="OrthoDB" id="2798924at2759"/>
<dbReference type="Proteomes" id="UP000308730">
    <property type="component" value="Unassembled WGS sequence"/>
</dbReference>
<keyword evidence="2" id="KW-0479">Metal-binding</keyword>
<protein>
    <recommendedName>
        <fullName evidence="9">DUF659 domain-containing protein</fullName>
    </recommendedName>
</protein>
<keyword evidence="8" id="KW-1185">Reference proteome</keyword>